<protein>
    <recommendedName>
        <fullName evidence="9">Cyclic nucleotide-binding domain-containing protein</fullName>
    </recommendedName>
</protein>
<evidence type="ECO:0000256" key="6">
    <source>
        <dbReference type="ARBA" id="ARBA00023136"/>
    </source>
</evidence>
<name>A0AA36N8I7_9DINO</name>
<keyword evidence="4 8" id="KW-1133">Transmembrane helix</keyword>
<evidence type="ECO:0000256" key="7">
    <source>
        <dbReference type="SAM" id="MobiDB-lite"/>
    </source>
</evidence>
<keyword evidence="2" id="KW-0813">Transport</keyword>
<dbReference type="InterPro" id="IPR050818">
    <property type="entry name" value="KCNH_animal-type"/>
</dbReference>
<evidence type="ECO:0000313" key="11">
    <source>
        <dbReference type="Proteomes" id="UP001178507"/>
    </source>
</evidence>
<sequence>MTSAMNHDAPVLNFAGGVTQGITALLDILDVNLRALSQDDVPDRISKATQILKHSVGRLQQEIEQSVHSRHLVAQFQGPPSSFPAARSSVASTRPSVASTFAAIPSSSPSRPSWHTPLPVEPTAQSAAAESCWHPICAAPSPLGAGAGGAGAAGAELPEWQGTEEAQEELPFDGIDNEDVGPYASDRHASDRPGGSRLAVVSHASSRSDKELPPIAERPTESSRVPGAWGKMPEPDEFEDLPEVENHLFNPNWTGKMTWDFAVMFLVVTDSIILPFQLSFKHGMPEDAFDEVWFWITTVVFFTDVLFSFNTAIENPSQPGTWILSRLRIAKNYLLGWFSIDFFSTIPYGRLAETFGDGSSAGAVRLLKMLKFLRIMRLMRMLRMSKLRAVWERLEIRIGSIAIIQSIMLMKVLFFVVAMCHWSACLFWVIGRPESLLTDLLPGDSAEKFQQMPHWTTLSRRDGPDQGEWSYEQKPLPEQYIFCFYWTLGVMRTMPAEVTPVNFPERIFVLLFMFFALSAFAVSVASLTQAYFKIFERGRTFNDELFFVRMYMNRFGAQKPLEQRVKKFLAHLFERRRIMAKETNLMEKLPEVLKHEVQSMLVWHHLQKLEILNDLGKGAIQEICAASTLSDHMPGVLLCTKGEVAEYAWILCSGQLQVLDEQGCRWRSMMGASRMTVVDQETLTTPETVKSPLTVSTATVCELLQISKATFLKFAGQDQAGATRIWRKKFQAANTGVIKVQFSGLETDEAQNTICASATTAVLMSGH</sequence>
<evidence type="ECO:0000256" key="3">
    <source>
        <dbReference type="ARBA" id="ARBA00022692"/>
    </source>
</evidence>
<dbReference type="SUPFAM" id="SSF51206">
    <property type="entry name" value="cAMP-binding domain-like"/>
    <property type="match status" value="1"/>
</dbReference>
<dbReference type="Proteomes" id="UP001178507">
    <property type="component" value="Unassembled WGS sequence"/>
</dbReference>
<evidence type="ECO:0000259" key="9">
    <source>
        <dbReference type="PROSITE" id="PS50042"/>
    </source>
</evidence>
<feature type="region of interest" description="Disordered" evidence="7">
    <location>
        <begin position="173"/>
        <end position="229"/>
    </location>
</feature>
<dbReference type="CDD" id="cd00038">
    <property type="entry name" value="CAP_ED"/>
    <property type="match status" value="1"/>
</dbReference>
<dbReference type="GO" id="GO:0005886">
    <property type="term" value="C:plasma membrane"/>
    <property type="evidence" value="ECO:0007669"/>
    <property type="project" value="TreeGrafter"/>
</dbReference>
<evidence type="ECO:0000256" key="5">
    <source>
        <dbReference type="ARBA" id="ARBA00023065"/>
    </source>
</evidence>
<dbReference type="Gene3D" id="2.60.120.10">
    <property type="entry name" value="Jelly Rolls"/>
    <property type="match status" value="1"/>
</dbReference>
<dbReference type="AlphaFoldDB" id="A0AA36N8I7"/>
<dbReference type="GO" id="GO:0042391">
    <property type="term" value="P:regulation of membrane potential"/>
    <property type="evidence" value="ECO:0007669"/>
    <property type="project" value="TreeGrafter"/>
</dbReference>
<accession>A0AA36N8I7</accession>
<gene>
    <name evidence="10" type="ORF">EVOR1521_LOCUS21992</name>
</gene>
<comment type="caution">
    <text evidence="10">The sequence shown here is derived from an EMBL/GenBank/DDBJ whole genome shotgun (WGS) entry which is preliminary data.</text>
</comment>
<evidence type="ECO:0000256" key="2">
    <source>
        <dbReference type="ARBA" id="ARBA00022448"/>
    </source>
</evidence>
<evidence type="ECO:0000256" key="4">
    <source>
        <dbReference type="ARBA" id="ARBA00022989"/>
    </source>
</evidence>
<dbReference type="InterPro" id="IPR018490">
    <property type="entry name" value="cNMP-bd_dom_sf"/>
</dbReference>
<feature type="transmembrane region" description="Helical" evidence="8">
    <location>
        <begin position="507"/>
        <end position="532"/>
    </location>
</feature>
<evidence type="ECO:0000256" key="8">
    <source>
        <dbReference type="SAM" id="Phobius"/>
    </source>
</evidence>
<keyword evidence="11" id="KW-1185">Reference proteome</keyword>
<evidence type="ECO:0000256" key="1">
    <source>
        <dbReference type="ARBA" id="ARBA00004141"/>
    </source>
</evidence>
<reference evidence="10" key="1">
    <citation type="submission" date="2023-08" db="EMBL/GenBank/DDBJ databases">
        <authorList>
            <person name="Chen Y."/>
            <person name="Shah S."/>
            <person name="Dougan E. K."/>
            <person name="Thang M."/>
            <person name="Chan C."/>
        </authorList>
    </citation>
    <scope>NUCLEOTIDE SEQUENCE</scope>
</reference>
<keyword evidence="6 8" id="KW-0472">Membrane</keyword>
<dbReference type="Gene3D" id="1.10.287.70">
    <property type="match status" value="1"/>
</dbReference>
<dbReference type="EMBL" id="CAUJNA010003291">
    <property type="protein sequence ID" value="CAJ1398122.1"/>
    <property type="molecule type" value="Genomic_DNA"/>
</dbReference>
<evidence type="ECO:0000313" key="10">
    <source>
        <dbReference type="EMBL" id="CAJ1398122.1"/>
    </source>
</evidence>
<keyword evidence="5" id="KW-0406">Ion transport</keyword>
<organism evidence="10 11">
    <name type="scientific">Effrenium voratum</name>
    <dbReference type="NCBI Taxonomy" id="2562239"/>
    <lineage>
        <taxon>Eukaryota</taxon>
        <taxon>Sar</taxon>
        <taxon>Alveolata</taxon>
        <taxon>Dinophyceae</taxon>
        <taxon>Suessiales</taxon>
        <taxon>Symbiodiniaceae</taxon>
        <taxon>Effrenium</taxon>
    </lineage>
</organism>
<dbReference type="SUPFAM" id="SSF81324">
    <property type="entry name" value="Voltage-gated potassium channels"/>
    <property type="match status" value="1"/>
</dbReference>
<dbReference type="InterPro" id="IPR005821">
    <property type="entry name" value="Ion_trans_dom"/>
</dbReference>
<feature type="transmembrane region" description="Helical" evidence="8">
    <location>
        <begin position="412"/>
        <end position="431"/>
    </location>
</feature>
<comment type="subcellular location">
    <subcellularLocation>
        <location evidence="1">Membrane</location>
        <topology evidence="1">Multi-pass membrane protein</topology>
    </subcellularLocation>
</comment>
<feature type="domain" description="Cyclic nucleotide-binding" evidence="9">
    <location>
        <begin position="611"/>
        <end position="716"/>
    </location>
</feature>
<dbReference type="InterPro" id="IPR000595">
    <property type="entry name" value="cNMP-bd_dom"/>
</dbReference>
<dbReference type="GO" id="GO:0005249">
    <property type="term" value="F:voltage-gated potassium channel activity"/>
    <property type="evidence" value="ECO:0007669"/>
    <property type="project" value="TreeGrafter"/>
</dbReference>
<dbReference type="InterPro" id="IPR014710">
    <property type="entry name" value="RmlC-like_jellyroll"/>
</dbReference>
<dbReference type="Pfam" id="PF00520">
    <property type="entry name" value="Ion_trans"/>
    <property type="match status" value="1"/>
</dbReference>
<dbReference type="PROSITE" id="PS50042">
    <property type="entry name" value="CNMP_BINDING_3"/>
    <property type="match status" value="1"/>
</dbReference>
<dbReference type="PANTHER" id="PTHR10217:SF435">
    <property type="entry name" value="POTASSIUM VOLTAGE-GATED CHANNEL PROTEIN EAG"/>
    <property type="match status" value="1"/>
</dbReference>
<dbReference type="Gene3D" id="1.10.287.630">
    <property type="entry name" value="Helix hairpin bin"/>
    <property type="match status" value="1"/>
</dbReference>
<keyword evidence="3 8" id="KW-0812">Transmembrane</keyword>
<dbReference type="PANTHER" id="PTHR10217">
    <property type="entry name" value="VOLTAGE AND LIGAND GATED POTASSIUM CHANNEL"/>
    <property type="match status" value="1"/>
</dbReference>
<proteinExistence type="predicted"/>